<keyword evidence="4" id="KW-1185">Reference proteome</keyword>
<dbReference type="EMBL" id="CCAG010020064">
    <property type="status" value="NOT_ANNOTATED_CDS"/>
    <property type="molecule type" value="Genomic_DNA"/>
</dbReference>
<dbReference type="Pfam" id="PF00106">
    <property type="entry name" value="adh_short"/>
    <property type="match status" value="1"/>
</dbReference>
<dbReference type="GO" id="GO:0016616">
    <property type="term" value="F:oxidoreductase activity, acting on the CH-OH group of donors, NAD or NADP as acceptor"/>
    <property type="evidence" value="ECO:0007669"/>
    <property type="project" value="TreeGrafter"/>
</dbReference>
<dbReference type="EnsemblMetazoa" id="GMOY000169-RA">
    <property type="protein sequence ID" value="GMOY000169-PA"/>
    <property type="gene ID" value="GMOY000169"/>
</dbReference>
<keyword evidence="2" id="KW-0560">Oxidoreductase</keyword>
<organism evidence="3 4">
    <name type="scientific">Glossina morsitans morsitans</name>
    <name type="common">Savannah tsetse fly</name>
    <dbReference type="NCBI Taxonomy" id="37546"/>
    <lineage>
        <taxon>Eukaryota</taxon>
        <taxon>Metazoa</taxon>
        <taxon>Ecdysozoa</taxon>
        <taxon>Arthropoda</taxon>
        <taxon>Hexapoda</taxon>
        <taxon>Insecta</taxon>
        <taxon>Pterygota</taxon>
        <taxon>Neoptera</taxon>
        <taxon>Endopterygota</taxon>
        <taxon>Diptera</taxon>
        <taxon>Brachycera</taxon>
        <taxon>Muscomorpha</taxon>
        <taxon>Hippoboscoidea</taxon>
        <taxon>Glossinidae</taxon>
        <taxon>Glossina</taxon>
    </lineage>
</organism>
<proteinExistence type="inferred from homology"/>
<dbReference type="Proteomes" id="UP000092444">
    <property type="component" value="Unassembled WGS sequence"/>
</dbReference>
<dbReference type="GO" id="GO:0005811">
    <property type="term" value="C:lipid droplet"/>
    <property type="evidence" value="ECO:0007669"/>
    <property type="project" value="TreeGrafter"/>
</dbReference>
<protein>
    <submittedName>
        <fullName evidence="3">NADP-retinol dehydrogenase</fullName>
    </submittedName>
</protein>
<sequence length="266" mass="29511">MMLMSYIKFCLEEFAKLVVPKTETNVSDEVVLITSTGHGIGKELALQYADLGATLLCWDINESTNAGTVEQIKVAGGKDFDVKSVSLEDLATRYPQGSQFEASQQAEQQVHGHEFSVKLEMVQVFLPDVVRQNRGHIAALSSCAGLFGLNNLVPSCDTKYAVRGFMKATAEESRYLNPKNPIKMTMVYPYINDTGLCKKSRFRFSSMGLIKPQETVAFVIKTQRTGLEEISVPRDYFIIEKISNLFPCKAVLLLCGFLDIGVDSNL</sequence>
<evidence type="ECO:0000313" key="4">
    <source>
        <dbReference type="Proteomes" id="UP000092444"/>
    </source>
</evidence>
<dbReference type="PANTHER" id="PTHR24322">
    <property type="entry name" value="PKSB"/>
    <property type="match status" value="1"/>
</dbReference>
<dbReference type="Gene3D" id="3.40.50.720">
    <property type="entry name" value="NAD(P)-binding Rossmann-like Domain"/>
    <property type="match status" value="2"/>
</dbReference>
<dbReference type="PANTHER" id="PTHR24322:SF736">
    <property type="entry name" value="RETINOL DEHYDROGENASE 10"/>
    <property type="match status" value="1"/>
</dbReference>
<dbReference type="SUPFAM" id="SSF51735">
    <property type="entry name" value="NAD(P)-binding Rossmann-fold domains"/>
    <property type="match status" value="1"/>
</dbReference>
<dbReference type="InterPro" id="IPR002347">
    <property type="entry name" value="SDR_fam"/>
</dbReference>
<dbReference type="PRINTS" id="PR00081">
    <property type="entry name" value="GDHRDH"/>
</dbReference>
<name>A0A1B0F9K2_GLOMM</name>
<dbReference type="AlphaFoldDB" id="A0A1B0F9K2"/>
<evidence type="ECO:0000313" key="3">
    <source>
        <dbReference type="EnsemblMetazoa" id="GMOY000169-PA"/>
    </source>
</evidence>
<dbReference type="InterPro" id="IPR036291">
    <property type="entry name" value="NAD(P)-bd_dom_sf"/>
</dbReference>
<evidence type="ECO:0000256" key="1">
    <source>
        <dbReference type="ARBA" id="ARBA00006484"/>
    </source>
</evidence>
<evidence type="ECO:0000256" key="2">
    <source>
        <dbReference type="ARBA" id="ARBA00023002"/>
    </source>
</evidence>
<comment type="similarity">
    <text evidence="1">Belongs to the short-chain dehydrogenases/reductases (SDR) family.</text>
</comment>
<reference evidence="3" key="1">
    <citation type="submission" date="2020-05" db="UniProtKB">
        <authorList>
            <consortium name="EnsemblMetazoa"/>
        </authorList>
    </citation>
    <scope>IDENTIFICATION</scope>
    <source>
        <strain evidence="3">Yale</strain>
    </source>
</reference>
<dbReference type="PhylomeDB" id="A0A1B0F9K2"/>
<dbReference type="STRING" id="37546.A0A1B0F9K2"/>
<accession>A0A1B0F9K2</accession>